<accession>A0A0P0ZG15</accession>
<organism evidence="1 2">
    <name type="scientific">Escherichia phage P14437</name>
    <dbReference type="NCBI Taxonomy" id="1429233"/>
    <lineage>
        <taxon>Viruses</taxon>
        <taxon>Duplodnaviria</taxon>
        <taxon>Heunggongvirae</taxon>
        <taxon>Uroviricota</taxon>
        <taxon>Caudoviricetes</taxon>
        <taxon>Sepvirinae</taxon>
        <taxon>Oslovirus</taxon>
        <taxon>Oslovirus ov191</taxon>
    </lineage>
</organism>
<dbReference type="Proteomes" id="UP000246778">
    <property type="component" value="Segment"/>
</dbReference>
<name>A0A0P0ZG15_9CAUD</name>
<proteinExistence type="predicted"/>
<dbReference type="EMBL" id="HG792105">
    <property type="protein sequence ID" value="CDK23964.1"/>
    <property type="molecule type" value="Genomic_DNA"/>
</dbReference>
<reference evidence="1 2" key="2">
    <citation type="submission" date="2015-10" db="EMBL/GenBank/DDBJ databases">
        <title>Complete genome sequence of Stx2 bacteriophages.</title>
        <authorList>
            <person name="Beutin L."/>
            <person name="Hammerl J.A."/>
            <person name="Reetz J."/>
            <person name="Strauch E."/>
        </authorList>
    </citation>
    <scope>NUCLEOTIDE SEQUENCE [LARGE SCALE GENOMIC DNA]</scope>
</reference>
<sequence length="80" mass="8953">MPWLCWFTNSRISCLCMCKKKPPEGGCQLIDVRRIFRRLAICFSFSISALIICSSLCSIRSNSSLNAPIEVALVLPSSLR</sequence>
<evidence type="ECO:0000313" key="2">
    <source>
        <dbReference type="Proteomes" id="UP000246778"/>
    </source>
</evidence>
<protein>
    <submittedName>
        <fullName evidence="1">Uncharacterized protein</fullName>
    </submittedName>
</protein>
<evidence type="ECO:0000313" key="1">
    <source>
        <dbReference type="EMBL" id="CDK23964.1"/>
    </source>
</evidence>
<gene>
    <name evidence="1" type="primary">ORF03</name>
</gene>
<reference evidence="2" key="1">
    <citation type="submission" date="2013-10" db="EMBL/GenBank/DDBJ databases">
        <authorList>
            <person name="Hammerl J."/>
        </authorList>
    </citation>
    <scope>NUCLEOTIDE SEQUENCE [LARGE SCALE GENOMIC DNA]</scope>
</reference>